<protein>
    <submittedName>
        <fullName evidence="3">12016_t:CDS:1</fullName>
    </submittedName>
</protein>
<dbReference type="EMBL" id="CAJVPK010000670">
    <property type="protein sequence ID" value="CAG8538166.1"/>
    <property type="molecule type" value="Genomic_DNA"/>
</dbReference>
<dbReference type="Proteomes" id="UP000789706">
    <property type="component" value="Unassembled WGS sequence"/>
</dbReference>
<keyword evidence="1" id="KW-0472">Membrane</keyword>
<dbReference type="CDD" id="cd08544">
    <property type="entry name" value="Reeler"/>
    <property type="match status" value="1"/>
</dbReference>
<keyword evidence="1" id="KW-0812">Transmembrane</keyword>
<accession>A0A9N9AQ14</accession>
<comment type="caution">
    <text evidence="3">The sequence shown here is derived from an EMBL/GenBank/DDBJ whole genome shotgun (WGS) entry which is preliminary data.</text>
</comment>
<proteinExistence type="predicted"/>
<gene>
    <name evidence="3" type="ORF">DEBURN_LOCUS6476</name>
</gene>
<dbReference type="InterPro" id="IPR042307">
    <property type="entry name" value="Reeler_sf"/>
</dbReference>
<evidence type="ECO:0000313" key="4">
    <source>
        <dbReference type="Proteomes" id="UP000789706"/>
    </source>
</evidence>
<organism evidence="3 4">
    <name type="scientific">Diversispora eburnea</name>
    <dbReference type="NCBI Taxonomy" id="1213867"/>
    <lineage>
        <taxon>Eukaryota</taxon>
        <taxon>Fungi</taxon>
        <taxon>Fungi incertae sedis</taxon>
        <taxon>Mucoromycota</taxon>
        <taxon>Glomeromycotina</taxon>
        <taxon>Glomeromycetes</taxon>
        <taxon>Diversisporales</taxon>
        <taxon>Diversisporaceae</taxon>
        <taxon>Diversispora</taxon>
    </lineage>
</organism>
<dbReference type="InterPro" id="IPR002861">
    <property type="entry name" value="Reeler_dom"/>
</dbReference>
<dbReference type="OrthoDB" id="2344283at2759"/>
<keyword evidence="4" id="KW-1185">Reference proteome</keyword>
<dbReference type="Pfam" id="PF02014">
    <property type="entry name" value="Reeler"/>
    <property type="match status" value="1"/>
</dbReference>
<feature type="transmembrane region" description="Helical" evidence="1">
    <location>
        <begin position="165"/>
        <end position="189"/>
    </location>
</feature>
<evidence type="ECO:0000313" key="3">
    <source>
        <dbReference type="EMBL" id="CAG8538166.1"/>
    </source>
</evidence>
<evidence type="ECO:0000256" key="1">
    <source>
        <dbReference type="SAM" id="Phobius"/>
    </source>
</evidence>
<sequence length="203" mass="21954">MSDYFVRAATCNVNEITQGHPPALTSGTGQYTITTSKSGTSFTFTLAGPKAIKGLLLYTLDGSTSTRTGEFTIPDNFQSKSCNGDGINTLTHTNNNDKSLPLTFTWKPHDDTTKSVTIKSLVVVSSAADWYQLDDVTLDLSSGTSNVTTPSDSGSNDSDGFFKNYTLFVILAILNIIIYIAGVAVEYMLRRQNVNAKKVVKNI</sequence>
<dbReference type="Gene3D" id="2.60.40.4060">
    <property type="entry name" value="Reeler domain"/>
    <property type="match status" value="1"/>
</dbReference>
<name>A0A9N9AQ14_9GLOM</name>
<feature type="domain" description="Reelin" evidence="2">
    <location>
        <begin position="20"/>
        <end position="127"/>
    </location>
</feature>
<evidence type="ECO:0000259" key="2">
    <source>
        <dbReference type="Pfam" id="PF02014"/>
    </source>
</evidence>
<reference evidence="3" key="1">
    <citation type="submission" date="2021-06" db="EMBL/GenBank/DDBJ databases">
        <authorList>
            <person name="Kallberg Y."/>
            <person name="Tangrot J."/>
            <person name="Rosling A."/>
        </authorList>
    </citation>
    <scope>NUCLEOTIDE SEQUENCE</scope>
    <source>
        <strain evidence="3">AZ414A</strain>
    </source>
</reference>
<keyword evidence="1" id="KW-1133">Transmembrane helix</keyword>
<dbReference type="AlphaFoldDB" id="A0A9N9AQ14"/>